<accession>A0AAD8H0H7</accession>
<keyword evidence="2" id="KW-1185">Reference proteome</keyword>
<comment type="caution">
    <text evidence="1">The sequence shown here is derived from an EMBL/GenBank/DDBJ whole genome shotgun (WGS) entry which is preliminary data.</text>
</comment>
<organism evidence="1 2">
    <name type="scientific">Heracleum sosnowskyi</name>
    <dbReference type="NCBI Taxonomy" id="360622"/>
    <lineage>
        <taxon>Eukaryota</taxon>
        <taxon>Viridiplantae</taxon>
        <taxon>Streptophyta</taxon>
        <taxon>Embryophyta</taxon>
        <taxon>Tracheophyta</taxon>
        <taxon>Spermatophyta</taxon>
        <taxon>Magnoliopsida</taxon>
        <taxon>eudicotyledons</taxon>
        <taxon>Gunneridae</taxon>
        <taxon>Pentapetalae</taxon>
        <taxon>asterids</taxon>
        <taxon>campanulids</taxon>
        <taxon>Apiales</taxon>
        <taxon>Apiaceae</taxon>
        <taxon>Apioideae</taxon>
        <taxon>apioid superclade</taxon>
        <taxon>Tordylieae</taxon>
        <taxon>Tordyliinae</taxon>
        <taxon>Heracleum</taxon>
    </lineage>
</organism>
<dbReference type="Proteomes" id="UP001237642">
    <property type="component" value="Unassembled WGS sequence"/>
</dbReference>
<reference evidence="1" key="2">
    <citation type="submission" date="2023-05" db="EMBL/GenBank/DDBJ databases">
        <authorList>
            <person name="Schelkunov M.I."/>
        </authorList>
    </citation>
    <scope>NUCLEOTIDE SEQUENCE</scope>
    <source>
        <strain evidence="1">Hsosn_3</strain>
        <tissue evidence="1">Leaf</tissue>
    </source>
</reference>
<evidence type="ECO:0000313" key="1">
    <source>
        <dbReference type="EMBL" id="KAK1358118.1"/>
    </source>
</evidence>
<gene>
    <name evidence="1" type="ORF">POM88_051374</name>
</gene>
<evidence type="ECO:0000313" key="2">
    <source>
        <dbReference type="Proteomes" id="UP001237642"/>
    </source>
</evidence>
<name>A0AAD8H0H7_9APIA</name>
<sequence length="281" mass="31943">MPINGASKSFENSKTHEDKGFRCMEANQKPEYYEGRIKNNVFSYMDADTEEDIEESMLRSVVAVNTDCDSTLEFLRILRNKGLNQIRMVQANNNVYRINKEDKSEWSKEEVEVLKGCCHMVKVFSSEDLVIPRIARVRCSGISVHVWVEANLKAYTRKMGAWYVEQLNSQFSNKAVGDKQMVVRNSEGSLGGSMLDGSTNSTVEGETRDMSKNDVSLDYVLASDSLKEGAIRVAEFVQKKLHLIFFEVWANLGFQGDEGDADSVVDRLWQKKKAEIIFVIY</sequence>
<dbReference type="EMBL" id="JAUIZM010000011">
    <property type="protein sequence ID" value="KAK1358118.1"/>
    <property type="molecule type" value="Genomic_DNA"/>
</dbReference>
<proteinExistence type="predicted"/>
<dbReference type="AlphaFoldDB" id="A0AAD8H0H7"/>
<protein>
    <submittedName>
        <fullName evidence="1">Uncharacterized protein</fullName>
    </submittedName>
</protein>
<reference evidence="1" key="1">
    <citation type="submission" date="2023-02" db="EMBL/GenBank/DDBJ databases">
        <title>Genome of toxic invasive species Heracleum sosnowskyi carries increased number of genes despite the absence of recent whole-genome duplications.</title>
        <authorList>
            <person name="Schelkunov M."/>
            <person name="Shtratnikova V."/>
            <person name="Makarenko M."/>
            <person name="Klepikova A."/>
            <person name="Omelchenko D."/>
            <person name="Novikova G."/>
            <person name="Obukhova E."/>
            <person name="Bogdanov V."/>
            <person name="Penin A."/>
            <person name="Logacheva M."/>
        </authorList>
    </citation>
    <scope>NUCLEOTIDE SEQUENCE</scope>
    <source>
        <strain evidence="1">Hsosn_3</strain>
        <tissue evidence="1">Leaf</tissue>
    </source>
</reference>